<dbReference type="EMBL" id="JADIND010000203">
    <property type="protein sequence ID" value="MBO8431553.1"/>
    <property type="molecule type" value="Genomic_DNA"/>
</dbReference>
<keyword evidence="2" id="KW-0378">Hydrolase</keyword>
<dbReference type="GO" id="GO:0008270">
    <property type="term" value="F:zinc ion binding"/>
    <property type="evidence" value="ECO:0007669"/>
    <property type="project" value="InterPro"/>
</dbReference>
<dbReference type="Proteomes" id="UP000823632">
    <property type="component" value="Unassembled WGS sequence"/>
</dbReference>
<feature type="domain" description="HNH" evidence="1">
    <location>
        <begin position="553"/>
        <end position="587"/>
    </location>
</feature>
<comment type="caution">
    <text evidence="2">The sequence shown here is derived from an EMBL/GenBank/DDBJ whole genome shotgun (WGS) entry which is preliminary data.</text>
</comment>
<dbReference type="GO" id="GO:0003676">
    <property type="term" value="F:nucleic acid binding"/>
    <property type="evidence" value="ECO:0007669"/>
    <property type="project" value="InterPro"/>
</dbReference>
<dbReference type="Gene3D" id="1.10.30.50">
    <property type="match status" value="1"/>
</dbReference>
<evidence type="ECO:0000313" key="2">
    <source>
        <dbReference type="EMBL" id="MBO8431553.1"/>
    </source>
</evidence>
<reference evidence="2" key="2">
    <citation type="journal article" date="2021" name="PeerJ">
        <title>Extensive microbial diversity within the chicken gut microbiome revealed by metagenomics and culture.</title>
        <authorList>
            <person name="Gilroy R."/>
            <person name="Ravi A."/>
            <person name="Getino M."/>
            <person name="Pursley I."/>
            <person name="Horton D.L."/>
            <person name="Alikhan N.F."/>
            <person name="Baker D."/>
            <person name="Gharbi K."/>
            <person name="Hall N."/>
            <person name="Watson M."/>
            <person name="Adriaenssens E.M."/>
            <person name="Foster-Nyarko E."/>
            <person name="Jarju S."/>
            <person name="Secka A."/>
            <person name="Antonio M."/>
            <person name="Oren A."/>
            <person name="Chaudhuri R.R."/>
            <person name="La Ragione R."/>
            <person name="Hildebrand F."/>
            <person name="Pallen M.J."/>
        </authorList>
    </citation>
    <scope>NUCLEOTIDE SEQUENCE</scope>
    <source>
        <strain evidence="2">10192</strain>
    </source>
</reference>
<dbReference type="GO" id="GO:0004519">
    <property type="term" value="F:endonuclease activity"/>
    <property type="evidence" value="ECO:0007669"/>
    <property type="project" value="UniProtKB-KW"/>
</dbReference>
<reference evidence="2" key="1">
    <citation type="submission" date="2020-10" db="EMBL/GenBank/DDBJ databases">
        <authorList>
            <person name="Gilroy R."/>
        </authorList>
    </citation>
    <scope>NUCLEOTIDE SEQUENCE</scope>
    <source>
        <strain evidence="2">10192</strain>
    </source>
</reference>
<dbReference type="Pfam" id="PF01844">
    <property type="entry name" value="HNH"/>
    <property type="match status" value="1"/>
</dbReference>
<accession>A0A9D9DQ26</accession>
<organism evidence="2 3">
    <name type="scientific">Candidatus Scatousia excrementipullorum</name>
    <dbReference type="NCBI Taxonomy" id="2840936"/>
    <lineage>
        <taxon>Bacteria</taxon>
        <taxon>Candidatus Scatousia</taxon>
    </lineage>
</organism>
<protein>
    <submittedName>
        <fullName evidence="2">HNH endonuclease</fullName>
    </submittedName>
</protein>
<evidence type="ECO:0000313" key="3">
    <source>
        <dbReference type="Proteomes" id="UP000823632"/>
    </source>
</evidence>
<gene>
    <name evidence="2" type="ORF">IAC76_09225</name>
</gene>
<keyword evidence="2" id="KW-0540">Nuclease</keyword>
<dbReference type="InterPro" id="IPR003615">
    <property type="entry name" value="HNH_nuc"/>
</dbReference>
<keyword evidence="2" id="KW-0255">Endonuclease</keyword>
<dbReference type="AlphaFoldDB" id="A0A9D9DQ26"/>
<name>A0A9D9DQ26_9BACT</name>
<proteinExistence type="predicted"/>
<evidence type="ECO:0000259" key="1">
    <source>
        <dbReference type="Pfam" id="PF01844"/>
    </source>
</evidence>
<dbReference type="CDD" id="cd00085">
    <property type="entry name" value="HNHc"/>
    <property type="match status" value="1"/>
</dbReference>
<sequence length="651" mass="75111">MKVQAVNFYNLLQTYPVQKRQNIKECSAGKVLLASDIFIPSFSGIETFNPETIEGIHCARCGKVTLTQDKYNQILNDMQDARTGEDICRILENNKDFIRKGYDFIAENISLKTSPKISANSAIVFIYNDIGNIYAEKLDEGIDIMNDALKTPGLSDNNKEAITECINRIIKTGPDYKNYSAHYRIVIESFRKTDYKDRKILFSKAFMPAQRVYTFRKKMTEGGFGQVRDNELRELFTRTLFGNSVAKTVPVNKNGLADNPVNKVVVCQECETKCTHSKYFFSKADTYPIVKKSLLTYLRDLNMANKSGKIDIPNDYVFKVARYASYKEPSLALSATDTGILKYQQQHMTLPFEKLSDITCPGCGVRMLTFDEYGKLEKTIAKTNKLIDLTRLIYQNKANISPHIFHIAKEYCRFVKTNPRMSDKIVKRHMYEVVTNSNHNDIRQILNRINYILETNNGLTRTEKAELLRLYDKISGICDFTKPVEIIENMELEKFVENSDIIEPLDMFNLKYFILSKAESIKNKQYLVFPSKRMQAENKIWSEGFVKRLFKFSTFSTDHMQSRSRSGTDDSGNLIGLCKKCNQSKKNINFSDWYKNFVKTDSYIKSYLKKTKEYTDNGLVKGYENYSAQIAENIYILTDKAVDLRKEYPGR</sequence>
<dbReference type="InterPro" id="IPR002711">
    <property type="entry name" value="HNH"/>
</dbReference>